<reference evidence="2 3" key="1">
    <citation type="submission" date="2016-07" db="EMBL/GenBank/DDBJ databases">
        <title>Pervasive Adenine N6-methylation of Active Genes in Fungi.</title>
        <authorList>
            <consortium name="DOE Joint Genome Institute"/>
            <person name="Mondo S.J."/>
            <person name="Dannebaum R.O."/>
            <person name="Kuo R.C."/>
            <person name="Labutti K."/>
            <person name="Haridas S."/>
            <person name="Kuo A."/>
            <person name="Salamov A."/>
            <person name="Ahrendt S.R."/>
            <person name="Lipzen A."/>
            <person name="Sullivan W."/>
            <person name="Andreopoulos W.B."/>
            <person name="Clum A."/>
            <person name="Lindquist E."/>
            <person name="Daum C."/>
            <person name="Ramamoorthy G.K."/>
            <person name="Gryganskyi A."/>
            <person name="Culley D."/>
            <person name="Magnuson J.K."/>
            <person name="James T.Y."/>
            <person name="O'Malley M.A."/>
            <person name="Stajich J.E."/>
            <person name="Spatafora J.W."/>
            <person name="Visel A."/>
            <person name="Grigoriev I.V."/>
        </authorList>
    </citation>
    <scope>NUCLEOTIDE SEQUENCE [LARGE SCALE GENOMIC DNA]</scope>
    <source>
        <strain evidence="2 3">PL171</strain>
    </source>
</reference>
<name>A0A1Y2H7S6_9FUNG</name>
<gene>
    <name evidence="2" type="ORF">BCR44DRAFT_44611</name>
</gene>
<evidence type="ECO:0000256" key="1">
    <source>
        <dbReference type="SAM" id="SignalP"/>
    </source>
</evidence>
<comment type="caution">
    <text evidence="2">The sequence shown here is derived from an EMBL/GenBank/DDBJ whole genome shotgun (WGS) entry which is preliminary data.</text>
</comment>
<feature type="chain" id="PRO_5012734183" evidence="1">
    <location>
        <begin position="25"/>
        <end position="552"/>
    </location>
</feature>
<dbReference type="OrthoDB" id="2107553at2759"/>
<evidence type="ECO:0000313" key="2">
    <source>
        <dbReference type="EMBL" id="ORZ30630.1"/>
    </source>
</evidence>
<protein>
    <submittedName>
        <fullName evidence="2">Uncharacterized protein</fullName>
    </submittedName>
</protein>
<dbReference type="EMBL" id="MCFL01000078">
    <property type="protein sequence ID" value="ORZ30630.1"/>
    <property type="molecule type" value="Genomic_DNA"/>
</dbReference>
<feature type="signal peptide" evidence="1">
    <location>
        <begin position="1"/>
        <end position="24"/>
    </location>
</feature>
<keyword evidence="1" id="KW-0732">Signal</keyword>
<evidence type="ECO:0000313" key="3">
    <source>
        <dbReference type="Proteomes" id="UP000193411"/>
    </source>
</evidence>
<accession>A0A1Y2H7S6</accession>
<dbReference type="AlphaFoldDB" id="A0A1Y2H7S6"/>
<keyword evidence="3" id="KW-1185">Reference proteome</keyword>
<organism evidence="2 3">
    <name type="scientific">Catenaria anguillulae PL171</name>
    <dbReference type="NCBI Taxonomy" id="765915"/>
    <lineage>
        <taxon>Eukaryota</taxon>
        <taxon>Fungi</taxon>
        <taxon>Fungi incertae sedis</taxon>
        <taxon>Blastocladiomycota</taxon>
        <taxon>Blastocladiomycetes</taxon>
        <taxon>Blastocladiales</taxon>
        <taxon>Catenariaceae</taxon>
        <taxon>Catenaria</taxon>
    </lineage>
</organism>
<proteinExistence type="predicted"/>
<dbReference type="Proteomes" id="UP000193411">
    <property type="component" value="Unassembled WGS sequence"/>
</dbReference>
<sequence>MSPTNRRLFLALAALLAVTQVVNALYIDYCGANEFERVYRRSPYMTMDYRNPDVHQDITRYKRDFAGASKWEQDTFIVWRFPNGETNNKVFLVVNEMRPDLSIPGQNNLVYSWSMDDKTWNTLPASAMTSTTERLNDAYTRRNVAITLPQAARFFQVYWPPCQWDPVRKQANCINYYAPSINHLCAANTARGEDANLRTCFPNGRYDPPAVSPTKKYCGAQMINDFWDFRLFGTATNLLGAYSAADGSMARAGHHVPKEGLGQGSVYMTPNDASYWVEVLAPGPQCFDASRFTHLHFDITARAGFTVDIALETGVPGTCNQRVGLNSGTANSARYTTWTSPDLVKKKVVIPLADLQPNVNLRNARTILLRNFRNPSRGWVYMDNIALIGGEFRSPIGATPARLTANAGAGAVSANMNCVSRSAFEQPAVKFTAQSNVAGASFSVRLITDQSEQCSSGNRQVATVNSRDFYSFPLDDLPIPFDFVVPVTSGNARIASIEVVNVQPAGASVTLSNLRVGNAGCVEPENRWAPNWEPVPYPAGFTPKIVDVFPQP</sequence>